<accession>A0A875RY42</accession>
<name>A0A875RY42_EENNA</name>
<protein>
    <recommendedName>
        <fullName evidence="4">RRM domain-containing protein</fullName>
    </recommendedName>
</protein>
<dbReference type="InterPro" id="IPR000504">
    <property type="entry name" value="RRM_dom"/>
</dbReference>
<sequence length="208" mass="23788">MLNRWTRNLSTGLRNFHNFAPLLLNGTGLPDRTLLLNRLAFDLTEDEIEKAFAPIGGISSVHIECDDKTSKSRGYGRIVFEDANRAKRASVEMQGLVIHNMPIKVSVKSESRYKGLDEKKYEILYIKNLPYDVTEDEVLHLFAPYEALRCGLSRAPVTKKNLGYGFVRFGSKETAYNALQKTRDITLRDRKIKVAFAQPKVNNYRYIV</sequence>
<evidence type="ECO:0000256" key="1">
    <source>
        <dbReference type="ARBA" id="ARBA00022737"/>
    </source>
</evidence>
<organism evidence="5 6">
    <name type="scientific">Eeniella nana</name>
    <name type="common">Yeast</name>
    <name type="synonym">Brettanomyces nanus</name>
    <dbReference type="NCBI Taxonomy" id="13502"/>
    <lineage>
        <taxon>Eukaryota</taxon>
        <taxon>Fungi</taxon>
        <taxon>Dikarya</taxon>
        <taxon>Ascomycota</taxon>
        <taxon>Saccharomycotina</taxon>
        <taxon>Pichiomycetes</taxon>
        <taxon>Pichiales</taxon>
        <taxon>Pichiaceae</taxon>
        <taxon>Brettanomyces</taxon>
    </lineage>
</organism>
<keyword evidence="1" id="KW-0677">Repeat</keyword>
<evidence type="ECO:0000313" key="5">
    <source>
        <dbReference type="EMBL" id="QPG72955.1"/>
    </source>
</evidence>
<proteinExistence type="predicted"/>
<evidence type="ECO:0000313" key="6">
    <source>
        <dbReference type="Proteomes" id="UP000662931"/>
    </source>
</evidence>
<dbReference type="RefSeq" id="XP_038776520.1">
    <property type="nucleotide sequence ID" value="XM_038920592.1"/>
</dbReference>
<evidence type="ECO:0000256" key="3">
    <source>
        <dbReference type="PROSITE-ProRule" id="PRU00176"/>
    </source>
</evidence>
<dbReference type="SMART" id="SM00360">
    <property type="entry name" value="RRM"/>
    <property type="match status" value="2"/>
</dbReference>
<dbReference type="CDD" id="cd00590">
    <property type="entry name" value="RRM_SF"/>
    <property type="match status" value="1"/>
</dbReference>
<dbReference type="InterPro" id="IPR012677">
    <property type="entry name" value="Nucleotide-bd_a/b_plait_sf"/>
</dbReference>
<gene>
    <name evidence="5" type="ORF">FOA43_000259</name>
</gene>
<keyword evidence="2 3" id="KW-0694">RNA-binding</keyword>
<dbReference type="InterPro" id="IPR035979">
    <property type="entry name" value="RBD_domain_sf"/>
</dbReference>
<evidence type="ECO:0000256" key="2">
    <source>
        <dbReference type="ARBA" id="ARBA00022884"/>
    </source>
</evidence>
<keyword evidence="6" id="KW-1185">Reference proteome</keyword>
<dbReference type="AlphaFoldDB" id="A0A875RY42"/>
<evidence type="ECO:0000259" key="4">
    <source>
        <dbReference type="PROSITE" id="PS50102"/>
    </source>
</evidence>
<dbReference type="Pfam" id="PF00076">
    <property type="entry name" value="RRM_1"/>
    <property type="match status" value="2"/>
</dbReference>
<dbReference type="Proteomes" id="UP000662931">
    <property type="component" value="Chromosome 1"/>
</dbReference>
<dbReference type="SUPFAM" id="SSF54928">
    <property type="entry name" value="RNA-binding domain, RBD"/>
    <property type="match status" value="2"/>
</dbReference>
<dbReference type="KEGG" id="bnn:FOA43_000259"/>
<dbReference type="GO" id="GO:0003723">
    <property type="term" value="F:RNA binding"/>
    <property type="evidence" value="ECO:0007669"/>
    <property type="project" value="UniProtKB-UniRule"/>
</dbReference>
<dbReference type="EMBL" id="CP064812">
    <property type="protein sequence ID" value="QPG72955.1"/>
    <property type="molecule type" value="Genomic_DNA"/>
</dbReference>
<reference evidence="5" key="1">
    <citation type="submission" date="2020-10" db="EMBL/GenBank/DDBJ databases">
        <authorList>
            <person name="Roach M.J.R."/>
        </authorList>
    </citation>
    <scope>NUCLEOTIDE SEQUENCE</scope>
    <source>
        <strain evidence="5">CBS 1945</strain>
    </source>
</reference>
<dbReference type="OrthoDB" id="4207594at2759"/>
<feature type="domain" description="RRM" evidence="4">
    <location>
        <begin position="32"/>
        <end position="110"/>
    </location>
</feature>
<dbReference type="GeneID" id="62193660"/>
<feature type="domain" description="RRM" evidence="4">
    <location>
        <begin position="122"/>
        <end position="199"/>
    </location>
</feature>
<dbReference type="PROSITE" id="PS50102">
    <property type="entry name" value="RRM"/>
    <property type="match status" value="2"/>
</dbReference>
<dbReference type="Gene3D" id="3.30.70.330">
    <property type="match status" value="2"/>
</dbReference>
<dbReference type="PANTHER" id="PTHR24012">
    <property type="entry name" value="RNA BINDING PROTEIN"/>
    <property type="match status" value="1"/>
</dbReference>